<dbReference type="PANTHER" id="PTHR15822">
    <property type="entry name" value="TRAF AND TNF RECEPTOR-ASSOCIATED PROTEIN"/>
    <property type="match status" value="1"/>
</dbReference>
<keyword evidence="7" id="KW-0460">Magnesium</keyword>
<dbReference type="GO" id="GO:0070260">
    <property type="term" value="F:5'-tyrosyl-DNA phosphodiesterase activity"/>
    <property type="evidence" value="ECO:0007669"/>
    <property type="project" value="TreeGrafter"/>
</dbReference>
<dbReference type="EMBL" id="CP071249">
    <property type="protein sequence ID" value="UUF06280.1"/>
    <property type="molecule type" value="Genomic_DNA"/>
</dbReference>
<evidence type="ECO:0000256" key="7">
    <source>
        <dbReference type="ARBA" id="ARBA00022842"/>
    </source>
</evidence>
<dbReference type="EMBL" id="CP071250">
    <property type="protein sequence ID" value="UUF07512.1"/>
    <property type="molecule type" value="Genomic_DNA"/>
</dbReference>
<gene>
    <name evidence="10" type="ORF">J0J69_01425</name>
    <name evidence="11" type="ORF">J0J70_07670</name>
</gene>
<dbReference type="Proteomes" id="UP001058072">
    <property type="component" value="Chromosome"/>
</dbReference>
<evidence type="ECO:0000256" key="8">
    <source>
        <dbReference type="ARBA" id="ARBA00023204"/>
    </source>
</evidence>
<keyword evidence="12" id="KW-1185">Reference proteome</keyword>
<dbReference type="Proteomes" id="UP001058016">
    <property type="component" value="Chromosome"/>
</dbReference>
<keyword evidence="4" id="KW-0479">Metal-binding</keyword>
<evidence type="ECO:0000256" key="1">
    <source>
        <dbReference type="ARBA" id="ARBA00001936"/>
    </source>
</evidence>
<dbReference type="InterPro" id="IPR036691">
    <property type="entry name" value="Endo/exonu/phosph_ase_sf"/>
</dbReference>
<evidence type="ECO:0000256" key="3">
    <source>
        <dbReference type="ARBA" id="ARBA00022722"/>
    </source>
</evidence>
<keyword evidence="8" id="KW-0234">DNA repair</keyword>
<keyword evidence="5" id="KW-0227">DNA damage</keyword>
<evidence type="ECO:0000259" key="9">
    <source>
        <dbReference type="Pfam" id="PF03372"/>
    </source>
</evidence>
<evidence type="ECO:0000313" key="13">
    <source>
        <dbReference type="Proteomes" id="UP001058072"/>
    </source>
</evidence>
<dbReference type="GO" id="GO:0046872">
    <property type="term" value="F:metal ion binding"/>
    <property type="evidence" value="ECO:0007669"/>
    <property type="project" value="UniProtKB-KW"/>
</dbReference>
<reference evidence="11 12" key="1">
    <citation type="submission" date="2021-03" db="EMBL/GenBank/DDBJ databases">
        <title>Comparative Genomics and Metabolomics in the genus Turicibacter.</title>
        <authorList>
            <person name="Maki J."/>
            <person name="Looft T."/>
        </authorList>
    </citation>
    <scope>NUCLEOTIDE SEQUENCE</scope>
    <source>
        <strain evidence="11">ISU324</strain>
        <strain evidence="10 12">MMM721</strain>
    </source>
</reference>
<evidence type="ECO:0000256" key="2">
    <source>
        <dbReference type="ARBA" id="ARBA00001946"/>
    </source>
</evidence>
<evidence type="ECO:0000256" key="4">
    <source>
        <dbReference type="ARBA" id="ARBA00022723"/>
    </source>
</evidence>
<proteinExistence type="predicted"/>
<dbReference type="Pfam" id="PF03372">
    <property type="entry name" value="Exo_endo_phos"/>
    <property type="match status" value="1"/>
</dbReference>
<protein>
    <submittedName>
        <fullName evidence="11">Endonuclease/exonuclease/phosphatase family protein</fullName>
    </submittedName>
</protein>
<evidence type="ECO:0000313" key="11">
    <source>
        <dbReference type="EMBL" id="UUF07512.1"/>
    </source>
</evidence>
<keyword evidence="6" id="KW-0378">Hydrolase</keyword>
<dbReference type="RefSeq" id="WP_055242270.1">
    <property type="nucleotide sequence ID" value="NZ_CP071249.1"/>
</dbReference>
<dbReference type="GO" id="GO:0003697">
    <property type="term" value="F:single-stranded DNA binding"/>
    <property type="evidence" value="ECO:0007669"/>
    <property type="project" value="TreeGrafter"/>
</dbReference>
<keyword evidence="3" id="KW-0540">Nuclease</keyword>
<comment type="cofactor">
    <cofactor evidence="1">
        <name>Mn(2+)</name>
        <dbReference type="ChEBI" id="CHEBI:29035"/>
    </cofactor>
</comment>
<accession>A0A9Q9FEE9</accession>
<feature type="domain" description="Endonuclease/exonuclease/phosphatase" evidence="9">
    <location>
        <begin position="4"/>
        <end position="248"/>
    </location>
</feature>
<dbReference type="GO" id="GO:0004519">
    <property type="term" value="F:endonuclease activity"/>
    <property type="evidence" value="ECO:0007669"/>
    <property type="project" value="UniProtKB-KW"/>
</dbReference>
<dbReference type="InterPro" id="IPR051547">
    <property type="entry name" value="TDP2-like"/>
</dbReference>
<evidence type="ECO:0000256" key="6">
    <source>
        <dbReference type="ARBA" id="ARBA00022801"/>
    </source>
</evidence>
<comment type="cofactor">
    <cofactor evidence="2">
        <name>Mg(2+)</name>
        <dbReference type="ChEBI" id="CHEBI:18420"/>
    </cofactor>
</comment>
<dbReference type="SUPFAM" id="SSF56219">
    <property type="entry name" value="DNase I-like"/>
    <property type="match status" value="1"/>
</dbReference>
<evidence type="ECO:0000256" key="5">
    <source>
        <dbReference type="ARBA" id="ARBA00022763"/>
    </source>
</evidence>
<dbReference type="PANTHER" id="PTHR15822:SF4">
    <property type="entry name" value="TYROSYL-DNA PHOSPHODIESTERASE 2"/>
    <property type="match status" value="1"/>
</dbReference>
<name>A0A9Q9FEE9_9FIRM</name>
<evidence type="ECO:0000313" key="10">
    <source>
        <dbReference type="EMBL" id="UUF06280.1"/>
    </source>
</evidence>
<evidence type="ECO:0000313" key="12">
    <source>
        <dbReference type="Proteomes" id="UP001058016"/>
    </source>
</evidence>
<dbReference type="AlphaFoldDB" id="A0A9Q9FEE9"/>
<dbReference type="GO" id="GO:0006302">
    <property type="term" value="P:double-strand break repair"/>
    <property type="evidence" value="ECO:0007669"/>
    <property type="project" value="TreeGrafter"/>
</dbReference>
<keyword evidence="11" id="KW-0255">Endonuclease</keyword>
<dbReference type="GO" id="GO:0005737">
    <property type="term" value="C:cytoplasm"/>
    <property type="evidence" value="ECO:0007669"/>
    <property type="project" value="TreeGrafter"/>
</dbReference>
<sequence length="258" mass="30292">MRVMTFNLRSDSIFDGKNRWNSRKEIVYDILDKYACDIIGLQEVTLKMHADLENKLHDYQIVGQARSKKFFVEHNNILVSKRHKILDQETFWLSNQPKKIGSSIWYSIFPRICTTAKIQLEEGMIVRVYNTHLDCYLSPARGYGLKKIMRYIEKQQEFEKLPVILMGDFNANPNHRLIKGFFEGELNTQQLIAVQEIDRSIYQQATMGGFKDRHHGMHLDYIFVSPEYEVLRTQIVKDNVNGRFPSDHYPLLADVCLI</sequence>
<organism evidence="11 13">
    <name type="scientific">Turicibacter bilis</name>
    <dbReference type="NCBI Taxonomy" id="2735723"/>
    <lineage>
        <taxon>Bacteria</taxon>
        <taxon>Bacillati</taxon>
        <taxon>Bacillota</taxon>
        <taxon>Erysipelotrichia</taxon>
        <taxon>Erysipelotrichales</taxon>
        <taxon>Turicibacteraceae</taxon>
        <taxon>Turicibacter</taxon>
    </lineage>
</organism>
<dbReference type="InterPro" id="IPR005135">
    <property type="entry name" value="Endo/exonuclease/phosphatase"/>
</dbReference>
<dbReference type="Gene3D" id="3.60.10.10">
    <property type="entry name" value="Endonuclease/exonuclease/phosphatase"/>
    <property type="match status" value="1"/>
</dbReference>
<dbReference type="CDD" id="cd09083">
    <property type="entry name" value="EEP-1"/>
    <property type="match status" value="1"/>
</dbReference>